<gene>
    <name evidence="3" type="ORF">NIASO_18080</name>
</gene>
<feature type="transmembrane region" description="Helical" evidence="1">
    <location>
        <begin position="6"/>
        <end position="25"/>
    </location>
</feature>
<dbReference type="InterPro" id="IPR050879">
    <property type="entry name" value="Acyltransferase_3"/>
</dbReference>
<evidence type="ECO:0000313" key="3">
    <source>
        <dbReference type="EMBL" id="AHF16563.1"/>
    </source>
</evidence>
<keyword evidence="1" id="KW-1133">Transmembrane helix</keyword>
<dbReference type="RefSeq" id="WP_008587875.1">
    <property type="nucleotide sequence ID" value="NZ_CP007035.1"/>
</dbReference>
<feature type="transmembrane region" description="Helical" evidence="1">
    <location>
        <begin position="259"/>
        <end position="277"/>
    </location>
</feature>
<name>W0F415_9BACT</name>
<dbReference type="OrthoDB" id="9796461at2"/>
<feature type="transmembrane region" description="Helical" evidence="1">
    <location>
        <begin position="203"/>
        <end position="222"/>
    </location>
</feature>
<dbReference type="Proteomes" id="UP000003586">
    <property type="component" value="Chromosome"/>
</dbReference>
<dbReference type="InterPro" id="IPR002656">
    <property type="entry name" value="Acyl_transf_3_dom"/>
</dbReference>
<feature type="transmembrane region" description="Helical" evidence="1">
    <location>
        <begin position="144"/>
        <end position="161"/>
    </location>
</feature>
<reference evidence="3 4" key="1">
    <citation type="submission" date="2013-12" db="EMBL/GenBank/DDBJ databases">
        <authorList>
            <consortium name="DOE Joint Genome Institute"/>
            <person name="Eisen J."/>
            <person name="Huntemann M."/>
            <person name="Han J."/>
            <person name="Chen A."/>
            <person name="Kyrpides N."/>
            <person name="Mavromatis K."/>
            <person name="Markowitz V."/>
            <person name="Palaniappan K."/>
            <person name="Ivanova N."/>
            <person name="Schaumberg A."/>
            <person name="Pati A."/>
            <person name="Liolios K."/>
            <person name="Nordberg H.P."/>
            <person name="Cantor M.N."/>
            <person name="Hua S.X."/>
            <person name="Woyke T."/>
        </authorList>
    </citation>
    <scope>NUCLEOTIDE SEQUENCE [LARGE SCALE GENOMIC DNA]</scope>
    <source>
        <strain evidence="4">DSM 19437</strain>
    </source>
</reference>
<feature type="transmembrane region" description="Helical" evidence="1">
    <location>
        <begin position="80"/>
        <end position="102"/>
    </location>
</feature>
<keyword evidence="1" id="KW-0812">Transmembrane</keyword>
<dbReference type="PANTHER" id="PTHR23028">
    <property type="entry name" value="ACETYLTRANSFERASE"/>
    <property type="match status" value="1"/>
</dbReference>
<dbReference type="KEGG" id="nso:NIASO_18080"/>
<evidence type="ECO:0000259" key="2">
    <source>
        <dbReference type="Pfam" id="PF01757"/>
    </source>
</evidence>
<feature type="domain" description="Acyltransferase 3" evidence="2">
    <location>
        <begin position="8"/>
        <end position="340"/>
    </location>
</feature>
<protein>
    <submittedName>
        <fullName evidence="3">Acyltransferase</fullName>
    </submittedName>
</protein>
<dbReference type="EMBL" id="CP007035">
    <property type="protein sequence ID" value="AHF16563.1"/>
    <property type="molecule type" value="Genomic_DNA"/>
</dbReference>
<dbReference type="Pfam" id="PF01757">
    <property type="entry name" value="Acyl_transf_3"/>
    <property type="match status" value="1"/>
</dbReference>
<feature type="transmembrane region" description="Helical" evidence="1">
    <location>
        <begin position="298"/>
        <end position="321"/>
    </location>
</feature>
<evidence type="ECO:0000256" key="1">
    <source>
        <dbReference type="SAM" id="Phobius"/>
    </source>
</evidence>
<keyword evidence="3" id="KW-0012">Acyltransferase</keyword>
<evidence type="ECO:0000313" key="4">
    <source>
        <dbReference type="Proteomes" id="UP000003586"/>
    </source>
</evidence>
<feature type="transmembrane region" description="Helical" evidence="1">
    <location>
        <begin position="173"/>
        <end position="191"/>
    </location>
</feature>
<feature type="transmembrane region" description="Helical" evidence="1">
    <location>
        <begin position="234"/>
        <end position="253"/>
    </location>
</feature>
<dbReference type="AlphaFoldDB" id="W0F415"/>
<dbReference type="STRING" id="929713.NIASO_18080"/>
<keyword evidence="1" id="KW-0472">Membrane</keyword>
<organism evidence="3 4">
    <name type="scientific">Niabella soli DSM 19437</name>
    <dbReference type="NCBI Taxonomy" id="929713"/>
    <lineage>
        <taxon>Bacteria</taxon>
        <taxon>Pseudomonadati</taxon>
        <taxon>Bacteroidota</taxon>
        <taxon>Chitinophagia</taxon>
        <taxon>Chitinophagales</taxon>
        <taxon>Chitinophagaceae</taxon>
        <taxon>Niabella</taxon>
    </lineage>
</organism>
<accession>W0F415</accession>
<dbReference type="eggNOG" id="COG1835">
    <property type="taxonomic scope" value="Bacteria"/>
</dbReference>
<keyword evidence="4" id="KW-1185">Reference proteome</keyword>
<feature type="transmembrane region" description="Helical" evidence="1">
    <location>
        <begin position="37"/>
        <end position="60"/>
    </location>
</feature>
<keyword evidence="3" id="KW-0808">Transferase</keyword>
<dbReference type="GO" id="GO:0016747">
    <property type="term" value="F:acyltransferase activity, transferring groups other than amino-acyl groups"/>
    <property type="evidence" value="ECO:0007669"/>
    <property type="project" value="InterPro"/>
</dbReference>
<feature type="transmembrane region" description="Helical" evidence="1">
    <location>
        <begin position="327"/>
        <end position="347"/>
    </location>
</feature>
<proteinExistence type="predicted"/>
<dbReference type="HOGENOM" id="CLU_005679_2_1_10"/>
<sequence>MKYRFQVLDIFRGLFASFVFLYHLSAFSQTAIINNGFVYNSDMFVDFFFVLSGFVIGYSYEHLASTKELGKFFKKRVLRIYPLHFVMLLAFLMMEVAKHLLANKIHVNNLHSENNLYTFISSLFLLNSFPVFHVKDVSWNIPSWSISAEMAAYFIFGWLLLAINKPKFYKMRAVAYSIILLLATFSFIYITKGIKLNYTFDYGFLRGIIGFFTGLLCLLFFLRTKEFMFKVSGVFFSVAETVALVLVCLSIYYGTLLKPVGLIYELIFFLCIYIFSFEKGFISGGMKKIKVLGKVGKYSYSIYMTHALLISLFNVLFIRILKFPPTAYSYLFILNYLLIYFVSSLTYKHIELKFYSQKRSDKRILTTAATDSYSN</sequence>